<evidence type="ECO:0000259" key="5">
    <source>
        <dbReference type="Pfam" id="PF01420"/>
    </source>
</evidence>
<evidence type="ECO:0000313" key="9">
    <source>
        <dbReference type="Proteomes" id="UP000237771"/>
    </source>
</evidence>
<feature type="domain" description="Type I restriction modification DNA specificity" evidence="5">
    <location>
        <begin position="22"/>
        <end position="172"/>
    </location>
</feature>
<dbReference type="InterPro" id="IPR052021">
    <property type="entry name" value="Type-I_RS_S_subunit"/>
</dbReference>
<dbReference type="PANTHER" id="PTHR30408">
    <property type="entry name" value="TYPE-1 RESTRICTION ENZYME ECOKI SPECIFICITY PROTEIN"/>
    <property type="match status" value="1"/>
</dbReference>
<name>A0A1M5Q5U0_9FLAO</name>
<dbReference type="RefSeq" id="WP_072944040.1">
    <property type="nucleotide sequence ID" value="NZ_FQWO01000007.1"/>
</dbReference>
<evidence type="ECO:0000256" key="2">
    <source>
        <dbReference type="ARBA" id="ARBA00022747"/>
    </source>
</evidence>
<evidence type="ECO:0000256" key="4">
    <source>
        <dbReference type="SAM" id="Coils"/>
    </source>
</evidence>
<evidence type="ECO:0000313" key="6">
    <source>
        <dbReference type="EMBL" id="PRZ22080.1"/>
    </source>
</evidence>
<accession>A0A1M5Q5U0</accession>
<keyword evidence="3" id="KW-0238">DNA-binding</keyword>
<evidence type="ECO:0000256" key="1">
    <source>
        <dbReference type="ARBA" id="ARBA00010923"/>
    </source>
</evidence>
<dbReference type="InterPro" id="IPR000055">
    <property type="entry name" value="Restrct_endonuc_typeI_TRD"/>
</dbReference>
<keyword evidence="4" id="KW-0175">Coiled coil</keyword>
<dbReference type="EMBL" id="FQWO01000007">
    <property type="protein sequence ID" value="SHH09296.1"/>
    <property type="molecule type" value="Genomic_DNA"/>
</dbReference>
<comment type="similarity">
    <text evidence="1">Belongs to the type-I restriction system S methylase family.</text>
</comment>
<evidence type="ECO:0000313" key="7">
    <source>
        <dbReference type="EMBL" id="SHH09296.1"/>
    </source>
</evidence>
<sequence length="393" mass="44534">MIKKTNTLIPEIRFPEFLNEAEWVENTFEELFKIGNGRDYKHLGKGEIPVYGSGGYMLSVNDYLYDGESVCIGRKGTIDKPMFLSGKFWTVDTLFYTHSFKNCLPKYIHYVFQNINWLKHNEAGGVPSLSKTNIYKIKTLVPKPKEQQKIVSCLSSLDELIKAHNQKIEALKNHKKGLMQNLFPQEGEIVPKYRFPEFVNDGDWDDKKLGKICDVRDGTHDSPKYIAKGFPLITSKNLLNNGSMDFTNVSFITEEDYVQINKRSKVDKGDILFGMIGTIGNPVVVKTEGFAIKNVALIKDIGKLNQEFLAHQLKSNFIQKQFEKVNAGGILKFIALGIIRNLKVIVPSPKEQQKIASCLSSLDDLITGEADKIEQLNLYKKGLMQGLFPKINN</sequence>
<keyword evidence="2" id="KW-0680">Restriction system</keyword>
<dbReference type="GO" id="GO:0009307">
    <property type="term" value="P:DNA restriction-modification system"/>
    <property type="evidence" value="ECO:0007669"/>
    <property type="project" value="UniProtKB-KW"/>
</dbReference>
<protein>
    <submittedName>
        <fullName evidence="6">Type I restriction enzyme S subunit</fullName>
    </submittedName>
    <submittedName>
        <fullName evidence="7">Type I restriction enzyme, S subunit</fullName>
    </submittedName>
</protein>
<reference evidence="7" key="2">
    <citation type="submission" date="2016-11" db="EMBL/GenBank/DDBJ databases">
        <authorList>
            <person name="Jaros S."/>
            <person name="Januszkiewicz K."/>
            <person name="Wedrychowicz H."/>
        </authorList>
    </citation>
    <scope>NUCLEOTIDE SEQUENCE [LARGE SCALE GENOMIC DNA]</scope>
    <source>
        <strain evidence="7">DSM 19729</strain>
    </source>
</reference>
<dbReference type="AlphaFoldDB" id="A0A1M5Q5U0"/>
<dbReference type="PANTHER" id="PTHR30408:SF12">
    <property type="entry name" value="TYPE I RESTRICTION ENZYME MJAVIII SPECIFICITY SUBUNIT"/>
    <property type="match status" value="1"/>
</dbReference>
<evidence type="ECO:0000313" key="8">
    <source>
        <dbReference type="Proteomes" id="UP000184384"/>
    </source>
</evidence>
<reference evidence="6 9" key="3">
    <citation type="submission" date="2018-03" db="EMBL/GenBank/DDBJ databases">
        <title>Genomic Encyclopedia of Archaeal and Bacterial Type Strains, Phase II (KMG-II): from individual species to whole genera.</title>
        <authorList>
            <person name="Goeker M."/>
        </authorList>
    </citation>
    <scope>NUCLEOTIDE SEQUENCE [LARGE SCALE GENOMIC DNA]</scope>
    <source>
        <strain evidence="6 9">DSM 17797</strain>
    </source>
</reference>
<dbReference type="Gene3D" id="3.90.220.20">
    <property type="entry name" value="DNA methylase specificity domains"/>
    <property type="match status" value="2"/>
</dbReference>
<dbReference type="STRING" id="280093.SAMN05443373_10781"/>
<dbReference type="SUPFAM" id="SSF116734">
    <property type="entry name" value="DNA methylase specificity domain"/>
    <property type="match status" value="2"/>
</dbReference>
<keyword evidence="9" id="KW-1185">Reference proteome</keyword>
<feature type="coiled-coil region" evidence="4">
    <location>
        <begin position="154"/>
        <end position="181"/>
    </location>
</feature>
<reference evidence="8" key="1">
    <citation type="submission" date="2016-11" db="EMBL/GenBank/DDBJ databases">
        <authorList>
            <person name="Varghese N."/>
            <person name="Submissions S."/>
        </authorList>
    </citation>
    <scope>NUCLEOTIDE SEQUENCE [LARGE SCALE GENOMIC DNA]</scope>
    <source>
        <strain evidence="8">DSM 19729</strain>
    </source>
</reference>
<feature type="domain" description="Type I restriction modification DNA specificity" evidence="5">
    <location>
        <begin position="203"/>
        <end position="377"/>
    </location>
</feature>
<dbReference type="Proteomes" id="UP000237771">
    <property type="component" value="Unassembled WGS sequence"/>
</dbReference>
<dbReference type="GO" id="GO:0003677">
    <property type="term" value="F:DNA binding"/>
    <property type="evidence" value="ECO:0007669"/>
    <property type="project" value="UniProtKB-KW"/>
</dbReference>
<dbReference type="Pfam" id="PF01420">
    <property type="entry name" value="Methylase_S"/>
    <property type="match status" value="2"/>
</dbReference>
<dbReference type="InterPro" id="IPR044946">
    <property type="entry name" value="Restrct_endonuc_typeI_TRD_sf"/>
</dbReference>
<organism evidence="7 8">
    <name type="scientific">Flavobacterium granuli</name>
    <dbReference type="NCBI Taxonomy" id="280093"/>
    <lineage>
        <taxon>Bacteria</taxon>
        <taxon>Pseudomonadati</taxon>
        <taxon>Bacteroidota</taxon>
        <taxon>Flavobacteriia</taxon>
        <taxon>Flavobacteriales</taxon>
        <taxon>Flavobacteriaceae</taxon>
        <taxon>Flavobacterium</taxon>
    </lineage>
</organism>
<dbReference type="Proteomes" id="UP000184384">
    <property type="component" value="Unassembled WGS sequence"/>
</dbReference>
<dbReference type="EMBL" id="PVUB01000007">
    <property type="protein sequence ID" value="PRZ22080.1"/>
    <property type="molecule type" value="Genomic_DNA"/>
</dbReference>
<evidence type="ECO:0000256" key="3">
    <source>
        <dbReference type="ARBA" id="ARBA00023125"/>
    </source>
</evidence>
<gene>
    <name evidence="6" type="ORF">BC624_10781</name>
    <name evidence="7" type="ORF">SAMN05443373_10781</name>
</gene>
<proteinExistence type="inferred from homology"/>
<dbReference type="CDD" id="cd17288">
    <property type="entry name" value="RMtype1_S_LlaAI06ORF1089P_TRD1-CR1_like"/>
    <property type="match status" value="1"/>
</dbReference>
<dbReference type="Gene3D" id="1.10.287.1120">
    <property type="entry name" value="Bipartite methylase S protein"/>
    <property type="match status" value="2"/>
</dbReference>
<dbReference type="CDD" id="cd17246">
    <property type="entry name" value="RMtype1_S_SonII-TRD2-CR2_like"/>
    <property type="match status" value="1"/>
</dbReference>